<dbReference type="InterPro" id="IPR004090">
    <property type="entry name" value="Chemotax_Me-accpt_rcpt"/>
</dbReference>
<dbReference type="FunFam" id="1.10.287.950:FF:000001">
    <property type="entry name" value="Methyl-accepting chemotaxis sensory transducer"/>
    <property type="match status" value="1"/>
</dbReference>
<dbReference type="SMART" id="SM00283">
    <property type="entry name" value="MA"/>
    <property type="match status" value="1"/>
</dbReference>
<dbReference type="CDD" id="cd06225">
    <property type="entry name" value="HAMP"/>
    <property type="match status" value="1"/>
</dbReference>
<dbReference type="InterPro" id="IPR051310">
    <property type="entry name" value="MCP_chemotaxis"/>
</dbReference>
<dbReference type="PROSITE" id="PS50885">
    <property type="entry name" value="HAMP"/>
    <property type="match status" value="1"/>
</dbReference>
<proteinExistence type="inferred from homology"/>
<dbReference type="Pfam" id="PF00672">
    <property type="entry name" value="HAMP"/>
    <property type="match status" value="1"/>
</dbReference>
<name>A0A3S3SE14_9BURK</name>
<dbReference type="PANTHER" id="PTHR43531">
    <property type="entry name" value="PROTEIN ICFG"/>
    <property type="match status" value="1"/>
</dbReference>
<evidence type="ECO:0000256" key="4">
    <source>
        <dbReference type="PROSITE-ProRule" id="PRU00284"/>
    </source>
</evidence>
<dbReference type="GO" id="GO:0007165">
    <property type="term" value="P:signal transduction"/>
    <property type="evidence" value="ECO:0007669"/>
    <property type="project" value="UniProtKB-KW"/>
</dbReference>
<evidence type="ECO:0000313" key="9">
    <source>
        <dbReference type="Proteomes" id="UP000288178"/>
    </source>
</evidence>
<dbReference type="PANTHER" id="PTHR43531:SF14">
    <property type="entry name" value="METHYL-ACCEPTING CHEMOTAXIS PROTEIN I-RELATED"/>
    <property type="match status" value="1"/>
</dbReference>
<evidence type="ECO:0000256" key="3">
    <source>
        <dbReference type="ARBA" id="ARBA00029447"/>
    </source>
</evidence>
<dbReference type="SMART" id="SM00304">
    <property type="entry name" value="HAMP"/>
    <property type="match status" value="1"/>
</dbReference>
<evidence type="ECO:0000256" key="2">
    <source>
        <dbReference type="ARBA" id="ARBA00022481"/>
    </source>
</evidence>
<keyword evidence="9" id="KW-1185">Reference proteome</keyword>
<dbReference type="Pfam" id="PF00015">
    <property type="entry name" value="MCPsignal"/>
    <property type="match status" value="1"/>
</dbReference>
<dbReference type="PRINTS" id="PR00260">
    <property type="entry name" value="CHEMTRNSDUCR"/>
</dbReference>
<dbReference type="AlphaFoldDB" id="A0A3S3SE14"/>
<sequence>MGDALGDALGAGHALQASQAADMMHDAIRGDAQLALLGSIQNQPDDVAAARDGLKDHAETMRSQLDRLASLPIDGTVREILDKTRPAVEDYVQTAQSMIDAAGSGGPEAVILMQPRMQASFEVLEEDLEALSDALVATGTAMSAAAQASVDRTRLAIGVAMAVSTLALLGAAMWLAGLLVRPMRHAVDAAERLAQGDLTAPIQPQGNDETKALLTAFARMQAQLAGIVREVQGNADQVAGASTQIAQGNMDLSNRTESQASALQQTAATMSQLGDTVRHNAENAEQARQLADGAVEVADRGGAVMARVVETMSGIDQSSRRIADIIGTIDGIAFQTNILALNAAVEAARAGEQGRGFAVVAGEVRQLAQRSAEAAREIKSLVTASVERVQAGTGQVDEAGRTVSDIVTAIKRVNDLVGEISAASRSQSGSVSEVGAAVAEMDRGTQQSAALVEETAAAAAALKNQAESLVRAVGAFRV</sequence>
<dbReference type="PROSITE" id="PS50111">
    <property type="entry name" value="CHEMOTAXIS_TRANSDUC_2"/>
    <property type="match status" value="1"/>
</dbReference>
<dbReference type="OrthoDB" id="9129300at2"/>
<dbReference type="Gene3D" id="1.10.287.950">
    <property type="entry name" value="Methyl-accepting chemotaxis protein"/>
    <property type="match status" value="1"/>
</dbReference>
<feature type="domain" description="HAMP" evidence="7">
    <location>
        <begin position="177"/>
        <end position="229"/>
    </location>
</feature>
<evidence type="ECO:0000256" key="1">
    <source>
        <dbReference type="ARBA" id="ARBA00004370"/>
    </source>
</evidence>
<keyword evidence="2" id="KW-0488">Methylation</keyword>
<dbReference type="GO" id="GO:0004888">
    <property type="term" value="F:transmembrane signaling receptor activity"/>
    <property type="evidence" value="ECO:0007669"/>
    <property type="project" value="InterPro"/>
</dbReference>
<comment type="subcellular location">
    <subcellularLocation>
        <location evidence="1">Membrane</location>
    </subcellularLocation>
</comment>
<dbReference type="SUPFAM" id="SSF58104">
    <property type="entry name" value="Methyl-accepting chemotaxis protein (MCP) signaling domain"/>
    <property type="match status" value="1"/>
</dbReference>
<dbReference type="EMBL" id="SACT01000002">
    <property type="protein sequence ID" value="RVT52849.1"/>
    <property type="molecule type" value="Genomic_DNA"/>
</dbReference>
<evidence type="ECO:0000259" key="7">
    <source>
        <dbReference type="PROSITE" id="PS50885"/>
    </source>
</evidence>
<evidence type="ECO:0000259" key="6">
    <source>
        <dbReference type="PROSITE" id="PS50111"/>
    </source>
</evidence>
<keyword evidence="4" id="KW-0807">Transducer</keyword>
<comment type="caution">
    <text evidence="8">The sequence shown here is derived from an EMBL/GenBank/DDBJ whole genome shotgun (WGS) entry which is preliminary data.</text>
</comment>
<reference evidence="8 9" key="1">
    <citation type="submission" date="2019-01" db="EMBL/GenBank/DDBJ databases">
        <authorList>
            <person name="Chen W.-M."/>
        </authorList>
    </citation>
    <scope>NUCLEOTIDE SEQUENCE [LARGE SCALE GENOMIC DNA]</scope>
    <source>
        <strain evidence="8 9">ICH-3</strain>
    </source>
</reference>
<dbReference type="InterPro" id="IPR004089">
    <property type="entry name" value="MCPsignal_dom"/>
</dbReference>
<feature type="domain" description="Methyl-accepting transducer" evidence="6">
    <location>
        <begin position="234"/>
        <end position="463"/>
    </location>
</feature>
<dbReference type="GO" id="GO:0006935">
    <property type="term" value="P:chemotaxis"/>
    <property type="evidence" value="ECO:0007669"/>
    <property type="project" value="InterPro"/>
</dbReference>
<keyword evidence="5" id="KW-0472">Membrane</keyword>
<keyword evidence="5" id="KW-1133">Transmembrane helix</keyword>
<protein>
    <submittedName>
        <fullName evidence="8">HAMP domain-containing protein</fullName>
    </submittedName>
</protein>
<dbReference type="GO" id="GO:0005886">
    <property type="term" value="C:plasma membrane"/>
    <property type="evidence" value="ECO:0007669"/>
    <property type="project" value="TreeGrafter"/>
</dbReference>
<accession>A0A3S3SE14</accession>
<dbReference type="Proteomes" id="UP000288178">
    <property type="component" value="Unassembled WGS sequence"/>
</dbReference>
<keyword evidence="5" id="KW-0812">Transmembrane</keyword>
<gene>
    <name evidence="8" type="ORF">ENE75_07220</name>
</gene>
<evidence type="ECO:0000256" key="5">
    <source>
        <dbReference type="SAM" id="Phobius"/>
    </source>
</evidence>
<organism evidence="8 9">
    <name type="scientific">Rubrivivax albus</name>
    <dbReference type="NCBI Taxonomy" id="2499835"/>
    <lineage>
        <taxon>Bacteria</taxon>
        <taxon>Pseudomonadati</taxon>
        <taxon>Pseudomonadota</taxon>
        <taxon>Betaproteobacteria</taxon>
        <taxon>Burkholderiales</taxon>
        <taxon>Sphaerotilaceae</taxon>
        <taxon>Rubrivivax</taxon>
    </lineage>
</organism>
<dbReference type="InterPro" id="IPR003660">
    <property type="entry name" value="HAMP_dom"/>
</dbReference>
<feature type="transmembrane region" description="Helical" evidence="5">
    <location>
        <begin position="155"/>
        <end position="176"/>
    </location>
</feature>
<comment type="similarity">
    <text evidence="3">Belongs to the methyl-accepting chemotaxis (MCP) protein family.</text>
</comment>
<evidence type="ECO:0000313" key="8">
    <source>
        <dbReference type="EMBL" id="RVT52849.1"/>
    </source>
</evidence>
<dbReference type="CDD" id="cd11386">
    <property type="entry name" value="MCP_signal"/>
    <property type="match status" value="1"/>
</dbReference>